<sequence>MRARLAAALTAAALLGALAVTQPASAAGYLVGPDISSYQHPNGAAVNWDTVYASQSFAIVKATEDADYTSPTFRGDWTKLQAKGGIRGTYHYARPSGAANDALNEARYYISVTGTLRERNQLPPILDLEETGGLGQAALRTWIQTWLTEVQRLTGRKPMIYVSPGFWDANVNSTAFGSYPLQVAHYTTAAAPRLPVGWSKWTMWQYTDNATVAGIPAATDHNRFNGDLAALRALANGAGGGDLVGVWDPSGHSFHLLAANAAGNSRWAFQYGAVGDLPVTGDWDGNGKDSVGVFRPGTDSGTFHLSNDLTSGTSDYAFASGLPTDLPLAGDWNGDGKDSVGIYRPSDGTFHLRDALSEGSSTYAFSFGPDNTNLIPLAGDWNGDGKDSIGYYDPATSRFTLTNTLGGGDTDYTYVYGRAGDQPFVGDWDGNRTDTPAVFRPATTQFLLANAQGGGDADITFTGFTADQVPLHGAWG</sequence>
<dbReference type="Gene3D" id="3.20.20.80">
    <property type="entry name" value="Glycosidases"/>
    <property type="match status" value="1"/>
</dbReference>
<keyword evidence="2" id="KW-0378">Hydrolase</keyword>
<keyword evidence="3" id="KW-0326">Glycosidase</keyword>
<accession>A0ABY8W5A6</accession>
<reference evidence="5 6" key="1">
    <citation type="submission" date="2023-06" db="EMBL/GenBank/DDBJ databases">
        <authorList>
            <person name="Yushchuk O."/>
            <person name="Binda E."/>
            <person name="Ruckert-Reed C."/>
            <person name="Fedorenko V."/>
            <person name="Kalinowski J."/>
            <person name="Marinelli F."/>
        </authorList>
    </citation>
    <scope>NUCLEOTIDE SEQUENCE [LARGE SCALE GENOMIC DNA]</scope>
    <source>
        <strain evidence="5 6">NRRL 3884</strain>
    </source>
</reference>
<keyword evidence="4" id="KW-0732">Signal</keyword>
<dbReference type="InterPro" id="IPR018077">
    <property type="entry name" value="Glyco_hydro_fam25_subgr"/>
</dbReference>
<dbReference type="Gene3D" id="2.40.128.340">
    <property type="match status" value="1"/>
</dbReference>
<evidence type="ECO:0000256" key="3">
    <source>
        <dbReference type="ARBA" id="ARBA00023295"/>
    </source>
</evidence>
<dbReference type="InterPro" id="IPR002053">
    <property type="entry name" value="Glyco_hydro_25"/>
</dbReference>
<dbReference type="SMART" id="SM00641">
    <property type="entry name" value="Glyco_25"/>
    <property type="match status" value="1"/>
</dbReference>
<dbReference type="SUPFAM" id="SSF51445">
    <property type="entry name" value="(Trans)glycosidases"/>
    <property type="match status" value="1"/>
</dbReference>
<feature type="chain" id="PRO_5046134032" evidence="4">
    <location>
        <begin position="27"/>
        <end position="476"/>
    </location>
</feature>
<evidence type="ECO:0000256" key="4">
    <source>
        <dbReference type="SAM" id="SignalP"/>
    </source>
</evidence>
<keyword evidence="6" id="KW-1185">Reference proteome</keyword>
<dbReference type="SUPFAM" id="SSF69318">
    <property type="entry name" value="Integrin alpha N-terminal domain"/>
    <property type="match status" value="1"/>
</dbReference>
<dbReference type="InterPro" id="IPR028994">
    <property type="entry name" value="Integrin_alpha_N"/>
</dbReference>
<dbReference type="Pfam" id="PF01183">
    <property type="entry name" value="Glyco_hydro_25"/>
    <property type="match status" value="1"/>
</dbReference>
<dbReference type="PROSITE" id="PS51904">
    <property type="entry name" value="GLYCOSYL_HYDROL_F25_2"/>
    <property type="match status" value="1"/>
</dbReference>
<evidence type="ECO:0000256" key="2">
    <source>
        <dbReference type="ARBA" id="ARBA00022801"/>
    </source>
</evidence>
<dbReference type="RefSeq" id="WP_284914202.1">
    <property type="nucleotide sequence ID" value="NZ_CP126980.1"/>
</dbReference>
<dbReference type="Proteomes" id="UP001240150">
    <property type="component" value="Chromosome"/>
</dbReference>
<proteinExistence type="inferred from homology"/>
<dbReference type="PANTHER" id="PTHR34135">
    <property type="entry name" value="LYSOZYME"/>
    <property type="match status" value="1"/>
</dbReference>
<dbReference type="InterPro" id="IPR017853">
    <property type="entry name" value="GH"/>
</dbReference>
<dbReference type="EMBL" id="CP126980">
    <property type="protein sequence ID" value="WIM92995.1"/>
    <property type="molecule type" value="Genomic_DNA"/>
</dbReference>
<evidence type="ECO:0000256" key="1">
    <source>
        <dbReference type="ARBA" id="ARBA00010646"/>
    </source>
</evidence>
<evidence type="ECO:0000313" key="5">
    <source>
        <dbReference type="EMBL" id="WIM92995.1"/>
    </source>
</evidence>
<protein>
    <submittedName>
        <fullName evidence="5">GH25 family lysozyme</fullName>
    </submittedName>
</protein>
<name>A0ABY8W5A6_9ACTN</name>
<comment type="similarity">
    <text evidence="1">Belongs to the glycosyl hydrolase 25 family.</text>
</comment>
<evidence type="ECO:0000313" key="6">
    <source>
        <dbReference type="Proteomes" id="UP001240150"/>
    </source>
</evidence>
<organism evidence="5 6">
    <name type="scientific">Actinoplanes oblitus</name>
    <dbReference type="NCBI Taxonomy" id="3040509"/>
    <lineage>
        <taxon>Bacteria</taxon>
        <taxon>Bacillati</taxon>
        <taxon>Actinomycetota</taxon>
        <taxon>Actinomycetes</taxon>
        <taxon>Micromonosporales</taxon>
        <taxon>Micromonosporaceae</taxon>
        <taxon>Actinoplanes</taxon>
    </lineage>
</organism>
<gene>
    <name evidence="5" type="ORF">ACTOB_004960</name>
</gene>
<feature type="signal peptide" evidence="4">
    <location>
        <begin position="1"/>
        <end position="26"/>
    </location>
</feature>
<dbReference type="PANTHER" id="PTHR34135:SF2">
    <property type="entry name" value="LYSOZYME"/>
    <property type="match status" value="1"/>
</dbReference>